<dbReference type="Pfam" id="PF21205">
    <property type="entry name" value="Rep3_C"/>
    <property type="match status" value="1"/>
</dbReference>
<dbReference type="GO" id="GO:0003887">
    <property type="term" value="F:DNA-directed DNA polymerase activity"/>
    <property type="evidence" value="ECO:0007669"/>
    <property type="project" value="InterPro"/>
</dbReference>
<reference evidence="3" key="1">
    <citation type="submission" date="2019-12" db="EMBL/GenBank/DDBJ databases">
        <title>Microbes associate with the intestines of laboratory mice.</title>
        <authorList>
            <person name="Navarre W."/>
            <person name="Wong E."/>
        </authorList>
    </citation>
    <scope>NUCLEOTIDE SEQUENCE</scope>
    <source>
        <strain evidence="3">NM79_F5</strain>
    </source>
</reference>
<comment type="caution">
    <text evidence="3">The sequence shown here is derived from an EMBL/GenBank/DDBJ whole genome shotgun (WGS) entry which is preliminary data.</text>
</comment>
<dbReference type="EMBL" id="WSRQ01000037">
    <property type="protein sequence ID" value="MVX65740.1"/>
    <property type="molecule type" value="Genomic_DNA"/>
</dbReference>
<dbReference type="GO" id="GO:0006270">
    <property type="term" value="P:DNA replication initiation"/>
    <property type="evidence" value="ECO:0007669"/>
    <property type="project" value="InterPro"/>
</dbReference>
<gene>
    <name evidence="3" type="ORF">GKZ28_18840</name>
</gene>
<evidence type="ECO:0000313" key="4">
    <source>
        <dbReference type="Proteomes" id="UP000656077"/>
    </source>
</evidence>
<dbReference type="Proteomes" id="UP000656077">
    <property type="component" value="Unassembled WGS sequence"/>
</dbReference>
<accession>A0A964W3V5</accession>
<dbReference type="InterPro" id="IPR000525">
    <property type="entry name" value="Initiator_Rep_WH1"/>
</dbReference>
<sequence>MNSDISIVDEEKAEDISEVLFKSNTLIKSNINITSVEYKIFNKILYKCQIEKENDSQLRAVLTIDELSSIVKNKKENTVKALTESLEKFIKIPIRFEKQKSYVITTLINKVVVDKDTLKFNCYLDKDLYEVLMGYKELGYSPINLKMIRQANGYYTQRFYELFRVWSGHNKEVTHTIDQLKEWLMIEEGTSYDRYFNFKTKVVEPALKEINQKLNMKVSYKENKAGRSVKSLTFIVEDLEPRIYDFSKDKAINKQISIDELALELDDSSHEESLLKDKKETLDAREYLKKSGFTIADSTIHRLKLKYGEVLVYDGVSIMCNKSKQGKITAPVKYLTGILENLNNKSLNEQADDSKKLRFNNFEPRQYDYDDLERKLLGWDK</sequence>
<dbReference type="RefSeq" id="WP_160360428.1">
    <property type="nucleotide sequence ID" value="NZ_WSRQ01000037.1"/>
</dbReference>
<protein>
    <submittedName>
        <fullName evidence="3">RepB family plasmid replication initiator protein</fullName>
    </submittedName>
</protein>
<proteinExistence type="inferred from homology"/>
<dbReference type="Pfam" id="PF01051">
    <property type="entry name" value="Rep3_N"/>
    <property type="match status" value="1"/>
</dbReference>
<dbReference type="SUPFAM" id="SSF46785">
    <property type="entry name" value="Winged helix' DNA-binding domain"/>
    <property type="match status" value="2"/>
</dbReference>
<evidence type="ECO:0000256" key="1">
    <source>
        <dbReference type="ARBA" id="ARBA00038283"/>
    </source>
</evidence>
<name>A0A964W3V5_9CLOT</name>
<dbReference type="Gene3D" id="1.10.10.10">
    <property type="entry name" value="Winged helix-like DNA-binding domain superfamily/Winged helix DNA-binding domain"/>
    <property type="match status" value="2"/>
</dbReference>
<feature type="domain" description="Initiator Rep protein WH1" evidence="2">
    <location>
        <begin position="21"/>
        <end position="163"/>
    </location>
</feature>
<evidence type="ECO:0000259" key="2">
    <source>
        <dbReference type="Pfam" id="PF01051"/>
    </source>
</evidence>
<comment type="similarity">
    <text evidence="1">Belongs to the initiator RepB protein family.</text>
</comment>
<evidence type="ECO:0000313" key="3">
    <source>
        <dbReference type="EMBL" id="MVX65740.1"/>
    </source>
</evidence>
<dbReference type="InterPro" id="IPR036390">
    <property type="entry name" value="WH_DNA-bd_sf"/>
</dbReference>
<dbReference type="AlphaFoldDB" id="A0A964W3V5"/>
<dbReference type="InterPro" id="IPR036388">
    <property type="entry name" value="WH-like_DNA-bd_sf"/>
</dbReference>
<organism evidence="3 4">
    <name type="scientific">Clostridium chromiireducens</name>
    <dbReference type="NCBI Taxonomy" id="225345"/>
    <lineage>
        <taxon>Bacteria</taxon>
        <taxon>Bacillati</taxon>
        <taxon>Bacillota</taxon>
        <taxon>Clostridia</taxon>
        <taxon>Eubacteriales</taxon>
        <taxon>Clostridiaceae</taxon>
        <taxon>Clostridium</taxon>
    </lineage>
</organism>